<feature type="domain" description="Maltose/galactoside acetyltransferase" evidence="5">
    <location>
        <begin position="20"/>
        <end position="74"/>
    </location>
</feature>
<dbReference type="Proteomes" id="UP000287609">
    <property type="component" value="Unassembled WGS sequence"/>
</dbReference>
<dbReference type="InterPro" id="IPR011004">
    <property type="entry name" value="Trimer_LpxA-like_sf"/>
</dbReference>
<dbReference type="AlphaFoldDB" id="A0A430FSB5"/>
<dbReference type="PROSITE" id="PS00101">
    <property type="entry name" value="HEXAPEP_TRANSFERASES"/>
    <property type="match status" value="1"/>
</dbReference>
<dbReference type="EMBL" id="QXGM01000001">
    <property type="protein sequence ID" value="RSX55750.1"/>
    <property type="molecule type" value="Genomic_DNA"/>
</dbReference>
<keyword evidence="4" id="KW-0012">Acyltransferase</keyword>
<evidence type="ECO:0000256" key="2">
    <source>
        <dbReference type="ARBA" id="ARBA00022679"/>
    </source>
</evidence>
<evidence type="ECO:0000313" key="7">
    <source>
        <dbReference type="Proteomes" id="UP000287609"/>
    </source>
</evidence>
<protein>
    <submittedName>
        <fullName evidence="6">Galactoside O-acetyltransferase</fullName>
    </submittedName>
</protein>
<dbReference type="InterPro" id="IPR001451">
    <property type="entry name" value="Hexapep"/>
</dbReference>
<evidence type="ECO:0000259" key="5">
    <source>
        <dbReference type="SMART" id="SM01266"/>
    </source>
</evidence>
<dbReference type="SUPFAM" id="SSF51161">
    <property type="entry name" value="Trimeric LpxA-like enzymes"/>
    <property type="match status" value="1"/>
</dbReference>
<comment type="caution">
    <text evidence="6">The sequence shown here is derived from an EMBL/GenBank/DDBJ whole genome shotgun (WGS) entry which is preliminary data.</text>
</comment>
<evidence type="ECO:0000313" key="6">
    <source>
        <dbReference type="EMBL" id="RSX55750.1"/>
    </source>
</evidence>
<organism evidence="6 7">
    <name type="scientific">Bifidobacterium dolichotidis</name>
    <dbReference type="NCBI Taxonomy" id="2306976"/>
    <lineage>
        <taxon>Bacteria</taxon>
        <taxon>Bacillati</taxon>
        <taxon>Actinomycetota</taxon>
        <taxon>Actinomycetes</taxon>
        <taxon>Bifidobacteriales</taxon>
        <taxon>Bifidobacteriaceae</taxon>
        <taxon>Bifidobacterium</taxon>
    </lineage>
</organism>
<sequence length="223" mass="24921">MTNKTEHSTTAAQPEPSGNWQRMIAGELYISHDAYTTQNNMRKRKIIQQLERADYDAFDERNRLFHELFAEAGEGLFIEMPFNCDYGSNIRVGNNFYANMNCIFLDVAPITIGDNVFIGPQVGLYTPYHPVDAEVRNQKLEGGLPITIGNDVWIGGHATICPGVTIGDDVVVGAGAVVTKDVANHTIVAGNPARKIREITDEDREYWQSKAEQYFAWKHEIGA</sequence>
<dbReference type="InterPro" id="IPR051159">
    <property type="entry name" value="Hexapeptide_acetyltransf"/>
</dbReference>
<dbReference type="RefSeq" id="WP_125962947.1">
    <property type="nucleotide sequence ID" value="NZ_QXGM01000001.1"/>
</dbReference>
<name>A0A430FSB5_9BIFI</name>
<dbReference type="FunFam" id="2.160.10.10:FF:000025">
    <property type="entry name" value="Hexapeptide-repeat containing-acetyltransferase"/>
    <property type="match status" value="1"/>
</dbReference>
<dbReference type="GO" id="GO:0016407">
    <property type="term" value="F:acetyltransferase activity"/>
    <property type="evidence" value="ECO:0007669"/>
    <property type="project" value="InterPro"/>
</dbReference>
<gene>
    <name evidence="6" type="ORF">D2E26_0313</name>
</gene>
<dbReference type="InterPro" id="IPR024688">
    <property type="entry name" value="Mac_dom"/>
</dbReference>
<dbReference type="SMART" id="SM01266">
    <property type="entry name" value="Mac"/>
    <property type="match status" value="1"/>
</dbReference>
<dbReference type="InterPro" id="IPR018357">
    <property type="entry name" value="Hexapep_transf_CS"/>
</dbReference>
<comment type="similarity">
    <text evidence="1">Belongs to the transferase hexapeptide repeat family.</text>
</comment>
<evidence type="ECO:0000256" key="1">
    <source>
        <dbReference type="ARBA" id="ARBA00007274"/>
    </source>
</evidence>
<dbReference type="CDD" id="cd03357">
    <property type="entry name" value="LbH_MAT_GAT"/>
    <property type="match status" value="1"/>
</dbReference>
<dbReference type="PANTHER" id="PTHR23416:SF23">
    <property type="entry name" value="ACETYLTRANSFERASE C18B11.09C-RELATED"/>
    <property type="match status" value="1"/>
</dbReference>
<dbReference type="Gene3D" id="2.160.10.10">
    <property type="entry name" value="Hexapeptide repeat proteins"/>
    <property type="match status" value="1"/>
</dbReference>
<keyword evidence="3" id="KW-0677">Repeat</keyword>
<reference evidence="6 7" key="1">
    <citation type="submission" date="2018-09" db="EMBL/GenBank/DDBJ databases">
        <title>Characterization of the phylogenetic diversity of five novel species belonging to the genus Bifidobacterium.</title>
        <authorList>
            <person name="Lugli G.A."/>
            <person name="Duranti S."/>
            <person name="Milani C."/>
        </authorList>
    </citation>
    <scope>NUCLEOTIDE SEQUENCE [LARGE SCALE GENOMIC DNA]</scope>
    <source>
        <strain evidence="6 7">2036B</strain>
    </source>
</reference>
<dbReference type="OrthoDB" id="2643438at2"/>
<dbReference type="GO" id="GO:0008374">
    <property type="term" value="F:O-acyltransferase activity"/>
    <property type="evidence" value="ECO:0007669"/>
    <property type="project" value="TreeGrafter"/>
</dbReference>
<evidence type="ECO:0000256" key="4">
    <source>
        <dbReference type="ARBA" id="ARBA00023315"/>
    </source>
</evidence>
<proteinExistence type="inferred from homology"/>
<dbReference type="PANTHER" id="PTHR23416">
    <property type="entry name" value="SIALIC ACID SYNTHASE-RELATED"/>
    <property type="match status" value="1"/>
</dbReference>
<keyword evidence="7" id="KW-1185">Reference proteome</keyword>
<keyword evidence="2 6" id="KW-0808">Transferase</keyword>
<dbReference type="Pfam" id="PF12464">
    <property type="entry name" value="Mac"/>
    <property type="match status" value="1"/>
</dbReference>
<dbReference type="Pfam" id="PF00132">
    <property type="entry name" value="Hexapep"/>
    <property type="match status" value="1"/>
</dbReference>
<evidence type="ECO:0000256" key="3">
    <source>
        <dbReference type="ARBA" id="ARBA00022737"/>
    </source>
</evidence>
<dbReference type="Pfam" id="PF14602">
    <property type="entry name" value="Hexapep_2"/>
    <property type="match status" value="1"/>
</dbReference>
<accession>A0A430FSB5</accession>